<organism evidence="1">
    <name type="scientific">Euplotes harpa</name>
    <dbReference type="NCBI Taxonomy" id="151035"/>
    <lineage>
        <taxon>Eukaryota</taxon>
        <taxon>Sar</taxon>
        <taxon>Alveolata</taxon>
        <taxon>Ciliophora</taxon>
        <taxon>Intramacronucleata</taxon>
        <taxon>Spirotrichea</taxon>
        <taxon>Hypotrichia</taxon>
        <taxon>Euplotida</taxon>
        <taxon>Euplotidae</taxon>
        <taxon>Euplotes</taxon>
    </lineage>
</organism>
<accession>A0A7S3N9J6</accession>
<proteinExistence type="predicted"/>
<dbReference type="Gene3D" id="4.10.860.10">
    <property type="entry name" value="UVR domain"/>
    <property type="match status" value="1"/>
</dbReference>
<protein>
    <submittedName>
        <fullName evidence="1">Uncharacterized protein</fullName>
    </submittedName>
</protein>
<dbReference type="AlphaFoldDB" id="A0A7S3N9J6"/>
<name>A0A7S3N9J6_9SPIT</name>
<evidence type="ECO:0000313" key="1">
    <source>
        <dbReference type="EMBL" id="CAE0348762.1"/>
    </source>
</evidence>
<gene>
    <name evidence="1" type="ORF">EHAR0213_LOCUS7673</name>
</gene>
<reference evidence="1" key="1">
    <citation type="submission" date="2021-01" db="EMBL/GenBank/DDBJ databases">
        <authorList>
            <person name="Corre E."/>
            <person name="Pelletier E."/>
            <person name="Niang G."/>
            <person name="Scheremetjew M."/>
            <person name="Finn R."/>
            <person name="Kale V."/>
            <person name="Holt S."/>
            <person name="Cochrane G."/>
            <person name="Meng A."/>
            <person name="Brown T."/>
            <person name="Cohen L."/>
        </authorList>
    </citation>
    <scope>NUCLEOTIDE SEQUENCE</scope>
    <source>
        <strain evidence="1">FSP1.4</strain>
    </source>
</reference>
<sequence>MKTIMKACKKLEMLNKQKMDAIQNEDYETAQMIKNEMNKIQKVIMSSNDRNNVSTLSKGRGATLSPIEYKNKAGRNLNNSNLGAMNPDEAYGMGMGANSQKALNPLSLKTVRK</sequence>
<dbReference type="EMBL" id="HBII01018059">
    <property type="protein sequence ID" value="CAE0348762.1"/>
    <property type="molecule type" value="Transcribed_RNA"/>
</dbReference>